<feature type="signal peptide" evidence="1">
    <location>
        <begin position="1"/>
        <end position="20"/>
    </location>
</feature>
<sequence length="276" mass="30676">MTLSINNLLFVLSSALLASGYVVERGYTPPVGLNYCQDLVSHLNTRYKAELPLEKCLNIPDSSAGETELPDPSSLGCHELLKDLRERDVLVDEHVCSVDKNGVGTLDEVKGKYKDRCEDIIQRLQQYTHKPLVSVCVSVALDPVKPLLGGTHAPEDDLSQYDCNGLIRQLNILGVRIDRNVCEKRTKARREFRKRADPTDKVTKTINKCDLVKQVLTAEGFSPQTWRCVGESDSLDASKATGRGDPELCNKVASKLEEHQVPIKRVACMDKPVVFT</sequence>
<dbReference type="InParanoid" id="A0A1Y1Y6P3"/>
<evidence type="ECO:0000256" key="1">
    <source>
        <dbReference type="SAM" id="SignalP"/>
    </source>
</evidence>
<dbReference type="AlphaFoldDB" id="A0A1Y1Y6P3"/>
<keyword evidence="1" id="KW-0732">Signal</keyword>
<dbReference type="Proteomes" id="UP000193498">
    <property type="component" value="Unassembled WGS sequence"/>
</dbReference>
<dbReference type="EMBL" id="MCFE01000227">
    <property type="protein sequence ID" value="ORX93687.1"/>
    <property type="molecule type" value="Genomic_DNA"/>
</dbReference>
<accession>A0A1Y1Y6P3</accession>
<evidence type="ECO:0000313" key="3">
    <source>
        <dbReference type="Proteomes" id="UP000193498"/>
    </source>
</evidence>
<organism evidence="2 3">
    <name type="scientific">Basidiobolus meristosporus CBS 931.73</name>
    <dbReference type="NCBI Taxonomy" id="1314790"/>
    <lineage>
        <taxon>Eukaryota</taxon>
        <taxon>Fungi</taxon>
        <taxon>Fungi incertae sedis</taxon>
        <taxon>Zoopagomycota</taxon>
        <taxon>Entomophthoromycotina</taxon>
        <taxon>Basidiobolomycetes</taxon>
        <taxon>Basidiobolales</taxon>
        <taxon>Basidiobolaceae</taxon>
        <taxon>Basidiobolus</taxon>
    </lineage>
</organism>
<protein>
    <submittedName>
        <fullName evidence="2">Uncharacterized protein</fullName>
    </submittedName>
</protein>
<gene>
    <name evidence="2" type="ORF">K493DRAFT_315867</name>
</gene>
<reference evidence="2 3" key="1">
    <citation type="submission" date="2016-07" db="EMBL/GenBank/DDBJ databases">
        <title>Pervasive Adenine N6-methylation of Active Genes in Fungi.</title>
        <authorList>
            <consortium name="DOE Joint Genome Institute"/>
            <person name="Mondo S.J."/>
            <person name="Dannebaum R.O."/>
            <person name="Kuo R.C."/>
            <person name="Labutti K."/>
            <person name="Haridas S."/>
            <person name="Kuo A."/>
            <person name="Salamov A."/>
            <person name="Ahrendt S.R."/>
            <person name="Lipzen A."/>
            <person name="Sullivan W."/>
            <person name="Andreopoulos W.B."/>
            <person name="Clum A."/>
            <person name="Lindquist E."/>
            <person name="Daum C."/>
            <person name="Ramamoorthy G.K."/>
            <person name="Gryganskyi A."/>
            <person name="Culley D."/>
            <person name="Magnuson J.K."/>
            <person name="James T.Y."/>
            <person name="O'Malley M.A."/>
            <person name="Stajich J.E."/>
            <person name="Spatafora J.W."/>
            <person name="Visel A."/>
            <person name="Grigoriev I.V."/>
        </authorList>
    </citation>
    <scope>NUCLEOTIDE SEQUENCE [LARGE SCALE GENOMIC DNA]</scope>
    <source>
        <strain evidence="2 3">CBS 931.73</strain>
    </source>
</reference>
<name>A0A1Y1Y6P3_9FUNG</name>
<keyword evidence="3" id="KW-1185">Reference proteome</keyword>
<evidence type="ECO:0000313" key="2">
    <source>
        <dbReference type="EMBL" id="ORX93687.1"/>
    </source>
</evidence>
<comment type="caution">
    <text evidence="2">The sequence shown here is derived from an EMBL/GenBank/DDBJ whole genome shotgun (WGS) entry which is preliminary data.</text>
</comment>
<proteinExistence type="predicted"/>
<feature type="chain" id="PRO_5012146687" evidence="1">
    <location>
        <begin position="21"/>
        <end position="276"/>
    </location>
</feature>